<accession>A0A5F8HAE1</accession>
<dbReference type="FunCoup" id="A0A5F8HAE1">
    <property type="interactions" value="12"/>
</dbReference>
<dbReference type="Proteomes" id="UP000002280">
    <property type="component" value="Chromosome 3"/>
</dbReference>
<dbReference type="GeneTree" id="ENSGT00390000004282"/>
<dbReference type="Pfam" id="PF15041">
    <property type="entry name" value="TKTI1"/>
    <property type="match status" value="1"/>
</dbReference>
<dbReference type="Bgee" id="ENSMODG00000047578">
    <property type="expression patterns" value="Expressed in testis and 16 other cell types or tissues"/>
</dbReference>
<reference evidence="1" key="3">
    <citation type="submission" date="2025-09" db="UniProtKB">
        <authorList>
            <consortium name="Ensembl"/>
        </authorList>
    </citation>
    <scope>IDENTIFICATION</scope>
</reference>
<dbReference type="GO" id="GO:0160111">
    <property type="term" value="C:axonemal A tubule inner sheath"/>
    <property type="evidence" value="ECO:0000318"/>
    <property type="project" value="GO_Central"/>
</dbReference>
<dbReference type="Ensembl" id="ENSMODT00000053460.1">
    <property type="protein sequence ID" value="ENSMODP00000056086.1"/>
    <property type="gene ID" value="ENSMODG00000047578.1"/>
</dbReference>
<dbReference type="AlphaFoldDB" id="A0A5F8HAE1"/>
<proteinExistence type="predicted"/>
<keyword evidence="2" id="KW-1185">Reference proteome</keyword>
<dbReference type="PANTHER" id="PTHR31254">
    <property type="entry name" value="HYPOTHETICAL PROTEIN LOC690617"/>
    <property type="match status" value="1"/>
</dbReference>
<dbReference type="InParanoid" id="A0A5F8HAE1"/>
<protein>
    <submittedName>
        <fullName evidence="1">Uncharacterized protein</fullName>
    </submittedName>
</protein>
<organism evidence="1 2">
    <name type="scientific">Monodelphis domestica</name>
    <name type="common">Gray short-tailed opossum</name>
    <dbReference type="NCBI Taxonomy" id="13616"/>
    <lineage>
        <taxon>Eukaryota</taxon>
        <taxon>Metazoa</taxon>
        <taxon>Chordata</taxon>
        <taxon>Craniata</taxon>
        <taxon>Vertebrata</taxon>
        <taxon>Euteleostomi</taxon>
        <taxon>Mammalia</taxon>
        <taxon>Metatheria</taxon>
        <taxon>Didelphimorphia</taxon>
        <taxon>Didelphidae</taxon>
        <taxon>Monodelphis</taxon>
    </lineage>
</organism>
<dbReference type="STRING" id="13616.ENSMODP00000056086"/>
<evidence type="ECO:0000313" key="1">
    <source>
        <dbReference type="Ensembl" id="ENSMODP00000056086.1"/>
    </source>
</evidence>
<evidence type="ECO:0000313" key="2">
    <source>
        <dbReference type="Proteomes" id="UP000002280"/>
    </source>
</evidence>
<dbReference type="InterPro" id="IPR029203">
    <property type="entry name" value="TKTI1"/>
</dbReference>
<dbReference type="PANTHER" id="PTHR31254:SF1">
    <property type="entry name" value="TEKTIN BUNDLE-INTERACTING PROTEIN 1"/>
    <property type="match status" value="1"/>
</dbReference>
<name>A0A5F8HAE1_MONDO</name>
<reference evidence="1 2" key="1">
    <citation type="journal article" date="2007" name="Nature">
        <title>Genome of the marsupial Monodelphis domestica reveals innovation in non-coding sequences.</title>
        <authorList>
            <person name="Mikkelsen T.S."/>
            <person name="Wakefield M.J."/>
            <person name="Aken B."/>
            <person name="Amemiya C.T."/>
            <person name="Chang J.L."/>
            <person name="Duke S."/>
            <person name="Garber M."/>
            <person name="Gentles A.J."/>
            <person name="Goodstadt L."/>
            <person name="Heger A."/>
            <person name="Jurka J."/>
            <person name="Kamal M."/>
            <person name="Mauceli E."/>
            <person name="Searle S.M."/>
            <person name="Sharpe T."/>
            <person name="Baker M.L."/>
            <person name="Batzer M.A."/>
            <person name="Benos P.V."/>
            <person name="Belov K."/>
            <person name="Clamp M."/>
            <person name="Cook A."/>
            <person name="Cuff J."/>
            <person name="Das R."/>
            <person name="Davidow L."/>
            <person name="Deakin J.E."/>
            <person name="Fazzari M.J."/>
            <person name="Glass J.L."/>
            <person name="Grabherr M."/>
            <person name="Greally J.M."/>
            <person name="Gu W."/>
            <person name="Hore T.A."/>
            <person name="Huttley G.A."/>
            <person name="Kleber M."/>
            <person name="Jirtle R.L."/>
            <person name="Koina E."/>
            <person name="Lee J.T."/>
            <person name="Mahony S."/>
            <person name="Marra M.A."/>
            <person name="Miller R.D."/>
            <person name="Nicholls R.D."/>
            <person name="Oda M."/>
            <person name="Papenfuss A.T."/>
            <person name="Parra Z.E."/>
            <person name="Pollock D.D."/>
            <person name="Ray D.A."/>
            <person name="Schein J.E."/>
            <person name="Speed T.P."/>
            <person name="Thompson K."/>
            <person name="VandeBerg J.L."/>
            <person name="Wade C.M."/>
            <person name="Walker J.A."/>
            <person name="Waters P.D."/>
            <person name="Webber C."/>
            <person name="Weidman J.R."/>
            <person name="Xie X."/>
            <person name="Zody M.C."/>
            <person name="Baldwin J."/>
            <person name="Abdouelleil A."/>
            <person name="Abdulkadir J."/>
            <person name="Abebe A."/>
            <person name="Abera B."/>
            <person name="Abreu J."/>
            <person name="Acer S.C."/>
            <person name="Aftuck L."/>
            <person name="Alexander A."/>
            <person name="An P."/>
            <person name="Anderson E."/>
            <person name="Anderson S."/>
            <person name="Arachi H."/>
            <person name="Azer M."/>
            <person name="Bachantsang P."/>
            <person name="Barry A."/>
            <person name="Bayul T."/>
            <person name="Berlin A."/>
            <person name="Bessette D."/>
            <person name="Bloom T."/>
            <person name="Bloom T."/>
            <person name="Boguslavskiy L."/>
            <person name="Bonnet C."/>
            <person name="Boukhgalter B."/>
            <person name="Bourzgui I."/>
            <person name="Brown A."/>
            <person name="Cahill P."/>
            <person name="Channer S."/>
            <person name="Cheshatsang Y."/>
            <person name="Chuda L."/>
            <person name="Citroen M."/>
            <person name="Collymore A."/>
            <person name="Cooke P."/>
            <person name="Costello M."/>
            <person name="D'Aco K."/>
            <person name="Daza R."/>
            <person name="De Haan G."/>
            <person name="DeGray S."/>
            <person name="DeMaso C."/>
            <person name="Dhargay N."/>
            <person name="Dooley K."/>
            <person name="Dooley E."/>
            <person name="Doricent M."/>
            <person name="Dorje P."/>
            <person name="Dorjee K."/>
            <person name="Dupes A."/>
            <person name="Elong R."/>
            <person name="Falk J."/>
            <person name="Farina A."/>
            <person name="Faro S."/>
            <person name="Ferguson D."/>
            <person name="Fisher S."/>
            <person name="Foley C.D."/>
            <person name="Franke A."/>
            <person name="Friedrich D."/>
            <person name="Gadbois L."/>
            <person name="Gearin G."/>
            <person name="Gearin C.R."/>
            <person name="Giannoukos G."/>
            <person name="Goode T."/>
            <person name="Graham J."/>
            <person name="Grandbois E."/>
            <person name="Grewal S."/>
            <person name="Gyaltsen K."/>
            <person name="Hafez N."/>
            <person name="Hagos B."/>
            <person name="Hall J."/>
            <person name="Henson C."/>
            <person name="Hollinger A."/>
            <person name="Honan T."/>
            <person name="Huard M.D."/>
            <person name="Hughes L."/>
            <person name="Hurhula B."/>
            <person name="Husby M.E."/>
            <person name="Kamat A."/>
            <person name="Kanga B."/>
            <person name="Kashin S."/>
            <person name="Khazanovich D."/>
            <person name="Kisner P."/>
            <person name="Lance K."/>
            <person name="Lara M."/>
            <person name="Lee W."/>
            <person name="Lennon N."/>
            <person name="Letendre F."/>
            <person name="LeVine R."/>
            <person name="Lipovsky A."/>
            <person name="Liu X."/>
            <person name="Liu J."/>
            <person name="Liu S."/>
            <person name="Lokyitsang T."/>
            <person name="Lokyitsang Y."/>
            <person name="Lubonja R."/>
            <person name="Lui A."/>
            <person name="MacDonald P."/>
            <person name="Magnisalis V."/>
            <person name="Maru K."/>
            <person name="Matthews C."/>
            <person name="McCusker W."/>
            <person name="McDonough S."/>
            <person name="Mehta T."/>
            <person name="Meldrim J."/>
            <person name="Meneus L."/>
            <person name="Mihai O."/>
            <person name="Mihalev A."/>
            <person name="Mihova T."/>
            <person name="Mittelman R."/>
            <person name="Mlenga V."/>
            <person name="Montmayeur A."/>
            <person name="Mulrain L."/>
            <person name="Navidi A."/>
            <person name="Naylor J."/>
            <person name="Negash T."/>
            <person name="Nguyen T."/>
            <person name="Nguyen N."/>
            <person name="Nicol R."/>
            <person name="Norbu C."/>
            <person name="Norbu N."/>
            <person name="Novod N."/>
            <person name="O'Neill B."/>
            <person name="Osman S."/>
            <person name="Markiewicz E."/>
            <person name="Oyono O.L."/>
            <person name="Patti C."/>
            <person name="Phunkhang P."/>
            <person name="Pierre F."/>
            <person name="Priest M."/>
            <person name="Raghuraman S."/>
            <person name="Rege F."/>
            <person name="Reyes R."/>
            <person name="Rise C."/>
            <person name="Rogov P."/>
            <person name="Ross K."/>
            <person name="Ryan E."/>
            <person name="Settipalli S."/>
            <person name="Shea T."/>
            <person name="Sherpa N."/>
            <person name="Shi L."/>
            <person name="Shih D."/>
            <person name="Sparrow T."/>
            <person name="Spaulding J."/>
            <person name="Stalker J."/>
            <person name="Stange-Thomann N."/>
            <person name="Stavropoulos S."/>
            <person name="Stone C."/>
            <person name="Strader C."/>
            <person name="Tesfaye S."/>
            <person name="Thomson T."/>
            <person name="Thoulutsang Y."/>
            <person name="Thoulutsang D."/>
            <person name="Topham K."/>
            <person name="Topping I."/>
            <person name="Tsamla T."/>
            <person name="Vassiliev H."/>
            <person name="Vo A."/>
            <person name="Wangchuk T."/>
            <person name="Wangdi T."/>
            <person name="Weiand M."/>
            <person name="Wilkinson J."/>
            <person name="Wilson A."/>
            <person name="Yadav S."/>
            <person name="Young G."/>
            <person name="Yu Q."/>
            <person name="Zembek L."/>
            <person name="Zhong D."/>
            <person name="Zimmer A."/>
            <person name="Zwirko Z."/>
            <person name="Jaffe D.B."/>
            <person name="Alvarez P."/>
            <person name="Brockman W."/>
            <person name="Butler J."/>
            <person name="Chin C."/>
            <person name="Gnerre S."/>
            <person name="MacCallum I."/>
            <person name="Graves J.A."/>
            <person name="Ponting C.P."/>
            <person name="Breen M."/>
            <person name="Samollow P.B."/>
            <person name="Lander E.S."/>
            <person name="Lindblad-Toh K."/>
        </authorList>
    </citation>
    <scope>NUCLEOTIDE SEQUENCE [LARGE SCALE GENOMIC DNA]</scope>
</reference>
<dbReference type="OMA" id="EAWYNLP"/>
<sequence>RVTRPSVCLRPDLNSGSLLESSPNGPSLLPDSDEYLTLPGPRWVPIIKHGLRWKFAPMGRDAIGQWWYTGLTTEIDPNIWYNMAKPLNRPAYNRWHQSYIQQERLFPPAYTQHLRESLWYDPITPAQYMNPSTRWGSFRWQDKHFPGKEFVVNRTRFGISPGRGSSYVPFLSESNRPCYTIQNYRTWNLEPYSLTSNLWPRPVPRPKH</sequence>
<reference evidence="1" key="2">
    <citation type="submission" date="2025-08" db="UniProtKB">
        <authorList>
            <consortium name="Ensembl"/>
        </authorList>
    </citation>
    <scope>IDENTIFICATION</scope>
</reference>